<dbReference type="AlphaFoldDB" id="A0A5C5FPX5"/>
<organism evidence="2 3">
    <name type="scientific">Rhodotorula diobovata</name>
    <dbReference type="NCBI Taxonomy" id="5288"/>
    <lineage>
        <taxon>Eukaryota</taxon>
        <taxon>Fungi</taxon>
        <taxon>Dikarya</taxon>
        <taxon>Basidiomycota</taxon>
        <taxon>Pucciniomycotina</taxon>
        <taxon>Microbotryomycetes</taxon>
        <taxon>Sporidiobolales</taxon>
        <taxon>Sporidiobolaceae</taxon>
        <taxon>Rhodotorula</taxon>
    </lineage>
</organism>
<accession>A0A5C5FPX5</accession>
<dbReference type="Proteomes" id="UP000311382">
    <property type="component" value="Unassembled WGS sequence"/>
</dbReference>
<name>A0A5C5FPX5_9BASI</name>
<proteinExistence type="predicted"/>
<evidence type="ECO:0000313" key="3">
    <source>
        <dbReference type="Proteomes" id="UP000311382"/>
    </source>
</evidence>
<feature type="non-terminal residue" evidence="2">
    <location>
        <position position="1"/>
    </location>
</feature>
<sequence length="168" mass="18777">VPLPSLLDQVVALILDHLKHCCFWNDKERRDTGMSVSLVCTKWYLLGRRIAWYAITLDWTDDERLVEGLLSRPELLVKVGRLSFKSQVPQPGEDLRPLDREAALKSVELVAACPQLRALDVGFPGQDGYLLDAIADRSAETTLDELKVSIVPGDGFTLSDLVETLARF</sequence>
<reference evidence="2 3" key="1">
    <citation type="submission" date="2019-03" db="EMBL/GenBank/DDBJ databases">
        <title>Rhodosporidium diobovatum UCD-FST 08-225 genome sequencing, assembly, and annotation.</title>
        <authorList>
            <person name="Fakankun I.U."/>
            <person name="Fristensky B."/>
            <person name="Levin D.B."/>
        </authorList>
    </citation>
    <scope>NUCLEOTIDE SEQUENCE [LARGE SCALE GENOMIC DNA]</scope>
    <source>
        <strain evidence="2 3">UCD-FST 08-225</strain>
    </source>
</reference>
<evidence type="ECO:0000313" key="1">
    <source>
        <dbReference type="EMBL" id="TNY17976.1"/>
    </source>
</evidence>
<protein>
    <recommendedName>
        <fullName evidence="4">F-box domain-containing protein</fullName>
    </recommendedName>
</protein>
<keyword evidence="3" id="KW-1185">Reference proteome</keyword>
<feature type="non-terminal residue" evidence="2">
    <location>
        <position position="168"/>
    </location>
</feature>
<dbReference type="EMBL" id="SOZI01000163">
    <property type="protein sequence ID" value="TNY17976.1"/>
    <property type="molecule type" value="Genomic_DNA"/>
</dbReference>
<dbReference type="EMBL" id="SOZI01000163">
    <property type="protein sequence ID" value="TNY17994.1"/>
    <property type="molecule type" value="Genomic_DNA"/>
</dbReference>
<gene>
    <name evidence="1" type="ORF">DMC30DRAFT_404368</name>
    <name evidence="2" type="ORF">DMC30DRAFT_404403</name>
</gene>
<comment type="caution">
    <text evidence="2">The sequence shown here is derived from an EMBL/GenBank/DDBJ whole genome shotgun (WGS) entry which is preliminary data.</text>
</comment>
<evidence type="ECO:0000313" key="2">
    <source>
        <dbReference type="EMBL" id="TNY17994.1"/>
    </source>
</evidence>
<evidence type="ECO:0008006" key="4">
    <source>
        <dbReference type="Google" id="ProtNLM"/>
    </source>
</evidence>